<dbReference type="EC" id="3.1.3.16" evidence="1"/>
<feature type="domain" description="Serine/threonine specific protein phosphatases" evidence="3">
    <location>
        <begin position="225"/>
        <end position="230"/>
    </location>
</feature>
<proteinExistence type="inferred from homology"/>
<dbReference type="Gene3D" id="3.30.40.10">
    <property type="entry name" value="Zinc/RING finger domain, C3HC4 (zinc finger)"/>
    <property type="match status" value="1"/>
</dbReference>
<protein>
    <recommendedName>
        <fullName evidence="1">Serine/threonine-protein phosphatase</fullName>
        <ecNumber evidence="1">3.1.3.16</ecNumber>
    </recommendedName>
</protein>
<dbReference type="PANTHER" id="PTHR46422">
    <property type="entry name" value="SERINE/THREONINE-PROTEIN PHOSPHATASE BSL3"/>
    <property type="match status" value="1"/>
</dbReference>
<dbReference type="SUPFAM" id="SSF57850">
    <property type="entry name" value="RING/U-box"/>
    <property type="match status" value="1"/>
</dbReference>
<dbReference type="Gene3D" id="3.60.21.10">
    <property type="match status" value="2"/>
</dbReference>
<dbReference type="CDD" id="cd16617">
    <property type="entry name" value="mRING-HC-C4C4_CesA"/>
    <property type="match status" value="1"/>
</dbReference>
<dbReference type="InterPro" id="IPR004843">
    <property type="entry name" value="Calcineurin-like_PHP"/>
</dbReference>
<dbReference type="SUPFAM" id="SSF56300">
    <property type="entry name" value="Metallo-dependent phosphatases"/>
    <property type="match status" value="1"/>
</dbReference>
<comment type="caution">
    <text evidence="4">The sequence shown here is derived from an EMBL/GenBank/DDBJ whole genome shotgun (WGS) entry which is preliminary data.</text>
</comment>
<evidence type="ECO:0000259" key="3">
    <source>
        <dbReference type="PROSITE" id="PS00125"/>
    </source>
</evidence>
<dbReference type="Pfam" id="PF14569">
    <property type="entry name" value="zf-UDP"/>
    <property type="match status" value="1"/>
</dbReference>
<feature type="region of interest" description="Disordered" evidence="2">
    <location>
        <begin position="360"/>
        <end position="382"/>
    </location>
</feature>
<reference evidence="4 5" key="1">
    <citation type="submission" date="2020-08" db="EMBL/GenBank/DDBJ databases">
        <title>Plant Genome Project.</title>
        <authorList>
            <person name="Zhang R.-G."/>
        </authorList>
    </citation>
    <scope>NUCLEOTIDE SEQUENCE [LARGE SCALE GENOMIC DNA]</scope>
    <source>
        <tissue evidence="4">Rhizome</tissue>
    </source>
</reference>
<dbReference type="InterPro" id="IPR027934">
    <property type="entry name" value="CES_Znf_RING"/>
</dbReference>
<comment type="catalytic activity">
    <reaction evidence="1">
        <text>O-phospho-L-threonyl-[protein] + H2O = L-threonyl-[protein] + phosphate</text>
        <dbReference type="Rhea" id="RHEA:47004"/>
        <dbReference type="Rhea" id="RHEA-COMP:11060"/>
        <dbReference type="Rhea" id="RHEA-COMP:11605"/>
        <dbReference type="ChEBI" id="CHEBI:15377"/>
        <dbReference type="ChEBI" id="CHEBI:30013"/>
        <dbReference type="ChEBI" id="CHEBI:43474"/>
        <dbReference type="ChEBI" id="CHEBI:61977"/>
        <dbReference type="EC" id="3.1.3.16"/>
    </reaction>
</comment>
<dbReference type="AlphaFoldDB" id="A0A8J5I4X7"/>
<dbReference type="InterPro" id="IPR006186">
    <property type="entry name" value="Ser/Thr-sp_prot-phosphatase"/>
</dbReference>
<comment type="similarity">
    <text evidence="1">Belongs to the PPP phosphatase family.</text>
</comment>
<sequence>METSAGLVAGSHNRNELVVIRRDGESGPRPLQQLSGQVCQIYGDDVGLTVDGDLFVACNECAFPIYRTCYEYERREGNQVCPQCKTIFKRLKALREDILTKALNSNEHGGHVRGIGANVTPSSFFKVARGKVQIEGIRSDTTPVAYITSKRCDSKEFIGARCRDPSYIDYLFLGDYVDRGQHSLETITLLLALKVYVYKYVVSLNFSKFSESMLQIEYPHNIHLIRGNHEAIDINALFGFRTECIERMIENLQRPITMETGAIVLMDLLWSDPTENDSVEGLRPNAKGSGLVTFGGHLITLFSATNYCGTTNNTGAILVLGPDLVVVPKLIHPLPPAFHSPETSPERHIEDTWMQEINANRPATPTRGRPQVANDRGSLAWI</sequence>
<gene>
    <name evidence="4" type="ORF">ZIOFF_002317</name>
</gene>
<keyword evidence="5" id="KW-1185">Reference proteome</keyword>
<dbReference type="InterPro" id="IPR029052">
    <property type="entry name" value="Metallo-depent_PP-like"/>
</dbReference>
<evidence type="ECO:0000256" key="1">
    <source>
        <dbReference type="RuleBase" id="RU004273"/>
    </source>
</evidence>
<accession>A0A8J5I4X7</accession>
<dbReference type="PANTHER" id="PTHR46422:SF4">
    <property type="entry name" value="SERINE_THREONINE-PROTEIN PHOSPHATASE BSL3"/>
    <property type="match status" value="1"/>
</dbReference>
<dbReference type="PROSITE" id="PS00125">
    <property type="entry name" value="SER_THR_PHOSPHATASE"/>
    <property type="match status" value="1"/>
</dbReference>
<dbReference type="GO" id="GO:0004722">
    <property type="term" value="F:protein serine/threonine phosphatase activity"/>
    <property type="evidence" value="ECO:0007669"/>
    <property type="project" value="UniProtKB-EC"/>
</dbReference>
<dbReference type="SMART" id="SM00156">
    <property type="entry name" value="PP2Ac"/>
    <property type="match status" value="1"/>
</dbReference>
<keyword evidence="1" id="KW-0378">Hydrolase</keyword>
<evidence type="ECO:0000256" key="2">
    <source>
        <dbReference type="SAM" id="MobiDB-lite"/>
    </source>
</evidence>
<dbReference type="Proteomes" id="UP000734854">
    <property type="component" value="Unassembled WGS sequence"/>
</dbReference>
<dbReference type="InterPro" id="IPR013083">
    <property type="entry name" value="Znf_RING/FYVE/PHD"/>
</dbReference>
<dbReference type="Pfam" id="PF00149">
    <property type="entry name" value="Metallophos"/>
    <property type="match status" value="1"/>
</dbReference>
<evidence type="ECO:0000313" key="5">
    <source>
        <dbReference type="Proteomes" id="UP000734854"/>
    </source>
</evidence>
<dbReference type="EMBL" id="JACMSC010000001">
    <property type="protein sequence ID" value="KAG6537231.1"/>
    <property type="molecule type" value="Genomic_DNA"/>
</dbReference>
<evidence type="ECO:0000313" key="4">
    <source>
        <dbReference type="EMBL" id="KAG6537231.1"/>
    </source>
</evidence>
<dbReference type="PRINTS" id="PR00114">
    <property type="entry name" value="STPHPHTASE"/>
</dbReference>
<organism evidence="4 5">
    <name type="scientific">Zingiber officinale</name>
    <name type="common">Ginger</name>
    <name type="synonym">Amomum zingiber</name>
    <dbReference type="NCBI Taxonomy" id="94328"/>
    <lineage>
        <taxon>Eukaryota</taxon>
        <taxon>Viridiplantae</taxon>
        <taxon>Streptophyta</taxon>
        <taxon>Embryophyta</taxon>
        <taxon>Tracheophyta</taxon>
        <taxon>Spermatophyta</taxon>
        <taxon>Magnoliopsida</taxon>
        <taxon>Liliopsida</taxon>
        <taxon>Zingiberales</taxon>
        <taxon>Zingiberaceae</taxon>
        <taxon>Zingiber</taxon>
    </lineage>
</organism>
<name>A0A8J5I4X7_ZINOF</name>